<gene>
    <name evidence="1" type="ORF">Pla123a_31920</name>
</gene>
<evidence type="ECO:0008006" key="3">
    <source>
        <dbReference type="Google" id="ProtNLM"/>
    </source>
</evidence>
<protein>
    <recommendedName>
        <fullName evidence="3">FecR protein</fullName>
    </recommendedName>
</protein>
<dbReference type="EMBL" id="SJPO01000007">
    <property type="protein sequence ID" value="TWT75682.1"/>
    <property type="molecule type" value="Genomic_DNA"/>
</dbReference>
<proteinExistence type="predicted"/>
<dbReference type="RefSeq" id="WP_146588646.1">
    <property type="nucleotide sequence ID" value="NZ_SJPO01000007.1"/>
</dbReference>
<dbReference type="OrthoDB" id="255678at2"/>
<accession>A0A5C5YLC9</accession>
<sequence>MSTHPPEASFPSAELRGLLDGCCDQRLDERELERLKELMLTDRSARHAYLDWMTVEAELRVRNAQNQSLTPAEEHAIVAAGTRAATGVGPRSLSRAAWAALAASLVGVALLSGWRLPGGWTRNEPVALITPQTQQPIATITATQNCRWRDNALGYGAKLADGDRVELLTGVAEITTTGGAKLLLEGPGDLLVRGDSPSVLRGGRLTVHAPADSAPFALATRRMQFDHGGADFGVVVGRSGGGELHVFGGSVVAKMIDDRGEPAQEVTLTAHQAVRVAGHDPAVAVFEADEDRFVRSLDSTPGPRNGLYAYEGFDYGPGQLAQQNGGFGWAGPWFDLETADAPGDDPTNRVGRGSLNYPALVPHGNKAAQVDQQNRVRRTLAASVGGVFDTAGLVEIQDGQRLVGSAGKTLYLSFLQRVSAVDDGFYGVELHRGDGNPNRVLCIGNGAEGSGYGVTSNYNGYGRDNYLKLGAESDRVNLIVVRIDFGQDNSDTATVYRNPQSLVDESVCQPAGMLLGNFAFDRVCFGNFDQSKLHEVDELRIATVFHAATGRRDLPDHASSRAMARLRSPTDGPRMAATFAALLAHQ</sequence>
<evidence type="ECO:0000313" key="2">
    <source>
        <dbReference type="Proteomes" id="UP000318478"/>
    </source>
</evidence>
<evidence type="ECO:0000313" key="1">
    <source>
        <dbReference type="EMBL" id="TWT75682.1"/>
    </source>
</evidence>
<dbReference type="Proteomes" id="UP000318478">
    <property type="component" value="Unassembled WGS sequence"/>
</dbReference>
<name>A0A5C5YLC9_9BACT</name>
<organism evidence="1 2">
    <name type="scientific">Posidoniimonas polymericola</name>
    <dbReference type="NCBI Taxonomy" id="2528002"/>
    <lineage>
        <taxon>Bacteria</taxon>
        <taxon>Pseudomonadati</taxon>
        <taxon>Planctomycetota</taxon>
        <taxon>Planctomycetia</taxon>
        <taxon>Pirellulales</taxon>
        <taxon>Lacipirellulaceae</taxon>
        <taxon>Posidoniimonas</taxon>
    </lineage>
</organism>
<dbReference type="GO" id="GO:0016989">
    <property type="term" value="F:sigma factor antagonist activity"/>
    <property type="evidence" value="ECO:0007669"/>
    <property type="project" value="TreeGrafter"/>
</dbReference>
<dbReference type="InterPro" id="IPR012373">
    <property type="entry name" value="Ferrdict_sens_TM"/>
</dbReference>
<dbReference type="AlphaFoldDB" id="A0A5C5YLC9"/>
<reference evidence="1 2" key="1">
    <citation type="submission" date="2019-02" db="EMBL/GenBank/DDBJ databases">
        <title>Deep-cultivation of Planctomycetes and their phenomic and genomic characterization uncovers novel biology.</title>
        <authorList>
            <person name="Wiegand S."/>
            <person name="Jogler M."/>
            <person name="Boedeker C."/>
            <person name="Pinto D."/>
            <person name="Vollmers J."/>
            <person name="Rivas-Marin E."/>
            <person name="Kohn T."/>
            <person name="Peeters S.H."/>
            <person name="Heuer A."/>
            <person name="Rast P."/>
            <person name="Oberbeckmann S."/>
            <person name="Bunk B."/>
            <person name="Jeske O."/>
            <person name="Meyerdierks A."/>
            <person name="Storesund J.E."/>
            <person name="Kallscheuer N."/>
            <person name="Luecker S."/>
            <person name="Lage O.M."/>
            <person name="Pohl T."/>
            <person name="Merkel B.J."/>
            <person name="Hornburger P."/>
            <person name="Mueller R.-W."/>
            <person name="Bruemmer F."/>
            <person name="Labrenz M."/>
            <person name="Spormann A.M."/>
            <person name="Op Den Camp H."/>
            <person name="Overmann J."/>
            <person name="Amann R."/>
            <person name="Jetten M.S.M."/>
            <person name="Mascher T."/>
            <person name="Medema M.H."/>
            <person name="Devos D.P."/>
            <person name="Kaster A.-K."/>
            <person name="Ovreas L."/>
            <person name="Rohde M."/>
            <person name="Galperin M.Y."/>
            <person name="Jogler C."/>
        </authorList>
    </citation>
    <scope>NUCLEOTIDE SEQUENCE [LARGE SCALE GENOMIC DNA]</scope>
    <source>
        <strain evidence="1 2">Pla123a</strain>
    </source>
</reference>
<keyword evidence="2" id="KW-1185">Reference proteome</keyword>
<dbReference type="PANTHER" id="PTHR30273">
    <property type="entry name" value="PERIPLASMIC SIGNAL SENSOR AND SIGMA FACTOR ACTIVATOR FECR-RELATED"/>
    <property type="match status" value="1"/>
</dbReference>
<comment type="caution">
    <text evidence="1">The sequence shown here is derived from an EMBL/GenBank/DDBJ whole genome shotgun (WGS) entry which is preliminary data.</text>
</comment>
<dbReference type="PANTHER" id="PTHR30273:SF2">
    <property type="entry name" value="PROTEIN FECR"/>
    <property type="match status" value="1"/>
</dbReference>